<evidence type="ECO:0000256" key="4">
    <source>
        <dbReference type="ARBA" id="ARBA00022490"/>
    </source>
</evidence>
<dbReference type="EMBL" id="GL732550">
    <property type="protein sequence ID" value="EFX79898.1"/>
    <property type="molecule type" value="Genomic_DNA"/>
</dbReference>
<protein>
    <submittedName>
        <fullName evidence="10">Uncharacterized protein</fullName>
    </submittedName>
</protein>
<dbReference type="GO" id="GO:0008270">
    <property type="term" value="F:zinc ion binding"/>
    <property type="evidence" value="ECO:0007669"/>
    <property type="project" value="UniProtKB-KW"/>
</dbReference>
<evidence type="ECO:0000256" key="5">
    <source>
        <dbReference type="ARBA" id="ARBA00022737"/>
    </source>
</evidence>
<keyword evidence="6" id="KW-0479">Metal-binding</keyword>
<dbReference type="eggNOG" id="ENOG502QQ9Q">
    <property type="taxonomic scope" value="Eukaryota"/>
</dbReference>
<evidence type="ECO:0000313" key="11">
    <source>
        <dbReference type="Proteomes" id="UP000000305"/>
    </source>
</evidence>
<dbReference type="GO" id="GO:0005737">
    <property type="term" value="C:cytoplasm"/>
    <property type="evidence" value="ECO:0007669"/>
    <property type="project" value="UniProtKB-SubCell"/>
</dbReference>
<keyword evidence="6" id="KW-0862">Zinc</keyword>
<dbReference type="SUPFAM" id="SSF103657">
    <property type="entry name" value="BAR/IMD domain-like"/>
    <property type="match status" value="1"/>
</dbReference>
<keyword evidence="11" id="KW-1185">Reference proteome</keyword>
<keyword evidence="7" id="KW-0472">Membrane</keyword>
<comment type="subcellular location">
    <subcellularLocation>
        <location evidence="1">Cell membrane</location>
    </subcellularLocation>
    <subcellularLocation>
        <location evidence="2">Cytoplasm</location>
    </subcellularLocation>
</comment>
<evidence type="ECO:0000256" key="2">
    <source>
        <dbReference type="ARBA" id="ARBA00004496"/>
    </source>
</evidence>
<dbReference type="HOGENOM" id="CLU_545443_0_0_1"/>
<reference evidence="10 11" key="1">
    <citation type="journal article" date="2011" name="Science">
        <title>The ecoresponsive genome of Daphnia pulex.</title>
        <authorList>
            <person name="Colbourne J.K."/>
            <person name="Pfrender M.E."/>
            <person name="Gilbert D."/>
            <person name="Thomas W.K."/>
            <person name="Tucker A."/>
            <person name="Oakley T.H."/>
            <person name="Tokishita S."/>
            <person name="Aerts A."/>
            <person name="Arnold G.J."/>
            <person name="Basu M.K."/>
            <person name="Bauer D.J."/>
            <person name="Caceres C.E."/>
            <person name="Carmel L."/>
            <person name="Casola C."/>
            <person name="Choi J.H."/>
            <person name="Detter J.C."/>
            <person name="Dong Q."/>
            <person name="Dusheyko S."/>
            <person name="Eads B.D."/>
            <person name="Frohlich T."/>
            <person name="Geiler-Samerotte K.A."/>
            <person name="Gerlach D."/>
            <person name="Hatcher P."/>
            <person name="Jogdeo S."/>
            <person name="Krijgsveld J."/>
            <person name="Kriventseva E.V."/>
            <person name="Kultz D."/>
            <person name="Laforsch C."/>
            <person name="Lindquist E."/>
            <person name="Lopez J."/>
            <person name="Manak J.R."/>
            <person name="Muller J."/>
            <person name="Pangilinan J."/>
            <person name="Patwardhan R.P."/>
            <person name="Pitluck S."/>
            <person name="Pritham E.J."/>
            <person name="Rechtsteiner A."/>
            <person name="Rho M."/>
            <person name="Rogozin I.B."/>
            <person name="Sakarya O."/>
            <person name="Salamov A."/>
            <person name="Schaack S."/>
            <person name="Shapiro H."/>
            <person name="Shiga Y."/>
            <person name="Skalitzky C."/>
            <person name="Smith Z."/>
            <person name="Souvorov A."/>
            <person name="Sung W."/>
            <person name="Tang Z."/>
            <person name="Tsuchiya D."/>
            <person name="Tu H."/>
            <person name="Vos H."/>
            <person name="Wang M."/>
            <person name="Wolf Y.I."/>
            <person name="Yamagata H."/>
            <person name="Yamada T."/>
            <person name="Ye Y."/>
            <person name="Shaw J.R."/>
            <person name="Andrews J."/>
            <person name="Crease T.J."/>
            <person name="Tang H."/>
            <person name="Lucas S.M."/>
            <person name="Robertson H.M."/>
            <person name="Bork P."/>
            <person name="Koonin E.V."/>
            <person name="Zdobnov E.M."/>
            <person name="Grigoriev I.V."/>
            <person name="Lynch M."/>
            <person name="Boore J.L."/>
        </authorList>
    </citation>
    <scope>NUCLEOTIDE SEQUENCE [LARGE SCALE GENOMIC DNA]</scope>
</reference>
<dbReference type="InterPro" id="IPR027267">
    <property type="entry name" value="AH/BAR_dom_sf"/>
</dbReference>
<evidence type="ECO:0000256" key="8">
    <source>
        <dbReference type="SAM" id="Coils"/>
    </source>
</evidence>
<dbReference type="STRING" id="6669.E9GKW1"/>
<dbReference type="PANTHER" id="PTHR15135">
    <property type="entry name" value="STAC"/>
    <property type="match status" value="1"/>
</dbReference>
<dbReference type="InParanoid" id="E9GKW1"/>
<name>E9GKW1_DAPPU</name>
<dbReference type="GO" id="GO:1903078">
    <property type="term" value="P:positive regulation of protein localization to plasma membrane"/>
    <property type="evidence" value="ECO:0000318"/>
    <property type="project" value="GO_Central"/>
</dbReference>
<dbReference type="PhylomeDB" id="E9GKW1"/>
<evidence type="ECO:0000256" key="7">
    <source>
        <dbReference type="ARBA" id="ARBA00023136"/>
    </source>
</evidence>
<keyword evidence="5" id="KW-0677">Repeat</keyword>
<feature type="region of interest" description="Disordered" evidence="9">
    <location>
        <begin position="119"/>
        <end position="143"/>
    </location>
</feature>
<evidence type="ECO:0000313" key="10">
    <source>
        <dbReference type="EMBL" id="EFX79898.1"/>
    </source>
</evidence>
<sequence>MYAKTNNQVQPGSSEAVADDHLPLFDFHRAHPLTDEPTLVRLDPYQQQQIYPPAPNQHHPQHHPVYLAPSSNIQQNLQQHRSSFSSTSNGTSSIPQQQQQHGSTQRLDFRNLLLAPPAAARNARDGRGSVSAPATPVDDSGSGGGGGLVIAASTVVTAAVPLNFNVSSSSSSSTSNSGSKNNSGLGKFMMKKVNSYSSGAAMAGSASADCVLRDLIHPAHADALKAHSALAMKLLKTDLPQLATIEEQHGEQLQQLVETFRIRNAELRKERPNGNYGIFQVWETLLQEVEVDSAVVADIANCLNRQVSRPMTDGTFHRKLEARKIFQHREQLENALEKASQQLDKAMLGWSESTFNFRYEAHCITLSRGYDDVAELKEPWLENQDLFLLNILYKYVPDNTYAPNLFAKPRSYQLYDEAYQQHLAAPNTLTLAAYVELHNNYVQDVHAANAMADQFHNVILPQLIQELESVYVDLSKTMTNTIQQGCEAMSERVSLNFHIS</sequence>
<dbReference type="PANTHER" id="PTHR15135:SF7">
    <property type="entry name" value="STAC-LIKE, ISOFORM J"/>
    <property type="match status" value="1"/>
</dbReference>
<dbReference type="GO" id="GO:0003009">
    <property type="term" value="P:skeletal muscle contraction"/>
    <property type="evidence" value="ECO:0000318"/>
    <property type="project" value="GO_Central"/>
</dbReference>
<accession>E9GKW1</accession>
<keyword evidence="8" id="KW-0175">Coiled coil</keyword>
<evidence type="ECO:0000256" key="6">
    <source>
        <dbReference type="ARBA" id="ARBA00022771"/>
    </source>
</evidence>
<feature type="compositionally biased region" description="Polar residues" evidence="9">
    <location>
        <begin position="94"/>
        <end position="105"/>
    </location>
</feature>
<dbReference type="KEGG" id="dpx:DAPPUDRAFT_244405"/>
<dbReference type="AlphaFoldDB" id="E9GKW1"/>
<organism evidence="10 11">
    <name type="scientific">Daphnia pulex</name>
    <name type="common">Water flea</name>
    <dbReference type="NCBI Taxonomy" id="6669"/>
    <lineage>
        <taxon>Eukaryota</taxon>
        <taxon>Metazoa</taxon>
        <taxon>Ecdysozoa</taxon>
        <taxon>Arthropoda</taxon>
        <taxon>Crustacea</taxon>
        <taxon>Branchiopoda</taxon>
        <taxon>Diplostraca</taxon>
        <taxon>Cladocera</taxon>
        <taxon>Anomopoda</taxon>
        <taxon>Daphniidae</taxon>
        <taxon>Daphnia</taxon>
    </lineage>
</organism>
<dbReference type="InterPro" id="IPR039688">
    <property type="entry name" value="STAC1/2/3"/>
</dbReference>
<proteinExistence type="predicted"/>
<dbReference type="Gene3D" id="1.20.1270.60">
    <property type="entry name" value="Arfaptin homology (AH) domain/BAR domain"/>
    <property type="match status" value="1"/>
</dbReference>
<dbReference type="GO" id="GO:0005886">
    <property type="term" value="C:plasma membrane"/>
    <property type="evidence" value="ECO:0007669"/>
    <property type="project" value="UniProtKB-SubCell"/>
</dbReference>
<feature type="coiled-coil region" evidence="8">
    <location>
        <begin position="322"/>
        <end position="349"/>
    </location>
</feature>
<feature type="compositionally biased region" description="Low complexity" evidence="9">
    <location>
        <begin position="82"/>
        <end position="93"/>
    </location>
</feature>
<keyword evidence="4" id="KW-0963">Cytoplasm</keyword>
<dbReference type="OrthoDB" id="6250593at2759"/>
<evidence type="ECO:0000256" key="1">
    <source>
        <dbReference type="ARBA" id="ARBA00004236"/>
    </source>
</evidence>
<feature type="region of interest" description="Disordered" evidence="9">
    <location>
        <begin position="75"/>
        <end position="105"/>
    </location>
</feature>
<evidence type="ECO:0000256" key="3">
    <source>
        <dbReference type="ARBA" id="ARBA00022475"/>
    </source>
</evidence>
<keyword evidence="6" id="KW-0863">Zinc-finger</keyword>
<gene>
    <name evidence="10" type="ORF">DAPPUDRAFT_244405</name>
</gene>
<dbReference type="Proteomes" id="UP000000305">
    <property type="component" value="Unassembled WGS sequence"/>
</dbReference>
<keyword evidence="3" id="KW-1003">Cell membrane</keyword>
<evidence type="ECO:0000256" key="9">
    <source>
        <dbReference type="SAM" id="MobiDB-lite"/>
    </source>
</evidence>